<keyword evidence="2" id="KW-1003">Cell membrane</keyword>
<feature type="transmembrane region" description="Helical" evidence="6">
    <location>
        <begin position="429"/>
        <end position="453"/>
    </location>
</feature>
<dbReference type="RefSeq" id="WP_119752769.1">
    <property type="nucleotide sequence ID" value="NZ_CP032382.1"/>
</dbReference>
<protein>
    <submittedName>
        <fullName evidence="9">ABC transporter permease</fullName>
    </submittedName>
</protein>
<accession>A0A385SCT8</accession>
<dbReference type="Proteomes" id="UP000266183">
    <property type="component" value="Chromosome"/>
</dbReference>
<feature type="transmembrane region" description="Helical" evidence="6">
    <location>
        <begin position="759"/>
        <end position="781"/>
    </location>
</feature>
<dbReference type="GO" id="GO:0022857">
    <property type="term" value="F:transmembrane transporter activity"/>
    <property type="evidence" value="ECO:0007669"/>
    <property type="project" value="TreeGrafter"/>
</dbReference>
<reference evidence="10" key="1">
    <citation type="submission" date="2018-09" db="EMBL/GenBank/DDBJ databases">
        <title>Chryseolinea sp. KIS68-18 isolated from soil.</title>
        <authorList>
            <person name="Weon H.-Y."/>
            <person name="Kwon S.-W."/>
            <person name="Lee S.A."/>
        </authorList>
    </citation>
    <scope>NUCLEOTIDE SEQUENCE [LARGE SCALE GENOMIC DNA]</scope>
    <source>
        <strain evidence="10">KIS68-18</strain>
    </source>
</reference>
<evidence type="ECO:0000256" key="2">
    <source>
        <dbReference type="ARBA" id="ARBA00022475"/>
    </source>
</evidence>
<dbReference type="PANTHER" id="PTHR30572:SF18">
    <property type="entry name" value="ABC-TYPE MACROLIDE FAMILY EXPORT SYSTEM PERMEASE COMPONENT 2"/>
    <property type="match status" value="1"/>
</dbReference>
<feature type="domain" description="ABC3 transporter permease C-terminal" evidence="7">
    <location>
        <begin position="294"/>
        <end position="414"/>
    </location>
</feature>
<feature type="domain" description="MacB-like periplasmic core" evidence="8">
    <location>
        <begin position="433"/>
        <end position="625"/>
    </location>
</feature>
<feature type="transmembrane region" description="Helical" evidence="6">
    <location>
        <begin position="20"/>
        <end position="41"/>
    </location>
</feature>
<keyword evidence="5 6" id="KW-0472">Membrane</keyword>
<evidence type="ECO:0000259" key="7">
    <source>
        <dbReference type="Pfam" id="PF02687"/>
    </source>
</evidence>
<dbReference type="OrthoDB" id="5933722at2"/>
<dbReference type="Pfam" id="PF02687">
    <property type="entry name" value="FtsX"/>
    <property type="match status" value="2"/>
</dbReference>
<dbReference type="PANTHER" id="PTHR30572">
    <property type="entry name" value="MEMBRANE COMPONENT OF TRANSPORTER-RELATED"/>
    <property type="match status" value="1"/>
</dbReference>
<name>A0A385SCT8_9BACT</name>
<feature type="transmembrane region" description="Helical" evidence="6">
    <location>
        <begin position="386"/>
        <end position="408"/>
    </location>
</feature>
<dbReference type="KEGG" id="chk:D4L85_02135"/>
<dbReference type="AlphaFoldDB" id="A0A385SCT8"/>
<feature type="domain" description="MacB-like periplasmic core" evidence="8">
    <location>
        <begin position="23"/>
        <end position="243"/>
    </location>
</feature>
<dbReference type="InterPro" id="IPR025857">
    <property type="entry name" value="MacB_PCD"/>
</dbReference>
<sequence length="795" mass="89601">MIKNYFLITFRSMMKNSLFVTINIFGMGVAIACCIVGYFAYDYDVTFDGVHQNGEQIYRVSAVREFEGALTRFGYAALPLGDVVDKTLPDVEQSSRYLFSTSNFKRGDDLFASNLSYVDPDFFQMFSFDFIAGGASDLSDKSSVFISETMAVRLFRTPEEALGKTMTQVYGREEKEVKIAGVFREQPMNSSFYKNEGSAFMHADNYKDEFPAIHEDDWRRESTLFVRVNNPVRVSTVHQQLQAYIANNNKVREDFQVKEFALDPFATMAHRDRAENVQAYTWAAPPQAAIVGSMIMSVLILLIACFNLTNTAIAISSRRLKEIGIRKVMGSMRAQLVFQFLGETTFICLLALVVGLGFADLLIAGWNIMTANHIHLEPHYFSSPGFLAFLFGVLFFTGLLAGSYPALYISRFKPVTILKGKLKFGGTNYFTRTLLGLQFAISLITIVSAFGILQNARYQQKYDLGFDVHGSVIATVNDQSEFDTYRDALQKNPEILSLAGARSGIFSNRAHEPVKYQSLQAEVDIIEVGDNYLNTLGLKLLEGRDFMKDSETDQRESIIITQRMANLFKWDKPLGKEIIWKDTLKLYVVGVVKDVYTQGLWREMEPMMIRYVLPAEYNQVVVSTKAEKVSSVNAYMREQWGKVFPNRLYNGYMLSAELEQTIALNMSIVYGYAFLGAIAMLFSATGLYTLVSLNMIRRMKEIGIRKIVGASVSSIMRTVNREFIIILALASVVGSWAGFNWCNTIMGSIWKYYQGVTVWTFVVSVGLLFVIAVGTIGYKVFSVATMNPVKSLRDE</sequence>
<feature type="domain" description="ABC3 transporter permease C-terminal" evidence="7">
    <location>
        <begin position="674"/>
        <end position="788"/>
    </location>
</feature>
<dbReference type="PROSITE" id="PS51257">
    <property type="entry name" value="PROKAR_LIPOPROTEIN"/>
    <property type="match status" value="1"/>
</dbReference>
<comment type="subcellular location">
    <subcellularLocation>
        <location evidence="1">Cell membrane</location>
        <topology evidence="1">Multi-pass membrane protein</topology>
    </subcellularLocation>
</comment>
<dbReference type="InterPro" id="IPR050250">
    <property type="entry name" value="Macrolide_Exporter_MacB"/>
</dbReference>
<keyword evidence="4 6" id="KW-1133">Transmembrane helix</keyword>
<evidence type="ECO:0000256" key="5">
    <source>
        <dbReference type="ARBA" id="ARBA00023136"/>
    </source>
</evidence>
<evidence type="ECO:0000256" key="6">
    <source>
        <dbReference type="SAM" id="Phobius"/>
    </source>
</evidence>
<dbReference type="Pfam" id="PF12704">
    <property type="entry name" value="MacB_PCD"/>
    <property type="match status" value="2"/>
</dbReference>
<evidence type="ECO:0000256" key="4">
    <source>
        <dbReference type="ARBA" id="ARBA00022989"/>
    </source>
</evidence>
<proteinExistence type="predicted"/>
<keyword evidence="10" id="KW-1185">Reference proteome</keyword>
<feature type="transmembrane region" description="Helical" evidence="6">
    <location>
        <begin position="336"/>
        <end position="366"/>
    </location>
</feature>
<gene>
    <name evidence="9" type="ORF">D4L85_02135</name>
</gene>
<keyword evidence="3 6" id="KW-0812">Transmembrane</keyword>
<dbReference type="EMBL" id="CP032382">
    <property type="protein sequence ID" value="AYB29453.1"/>
    <property type="molecule type" value="Genomic_DNA"/>
</dbReference>
<feature type="transmembrane region" description="Helical" evidence="6">
    <location>
        <begin position="723"/>
        <end position="739"/>
    </location>
</feature>
<evidence type="ECO:0000313" key="9">
    <source>
        <dbReference type="EMBL" id="AYB29453.1"/>
    </source>
</evidence>
<dbReference type="InterPro" id="IPR003838">
    <property type="entry name" value="ABC3_permease_C"/>
</dbReference>
<feature type="transmembrane region" description="Helical" evidence="6">
    <location>
        <begin position="294"/>
        <end position="315"/>
    </location>
</feature>
<evidence type="ECO:0000256" key="1">
    <source>
        <dbReference type="ARBA" id="ARBA00004651"/>
    </source>
</evidence>
<feature type="transmembrane region" description="Helical" evidence="6">
    <location>
        <begin position="669"/>
        <end position="691"/>
    </location>
</feature>
<evidence type="ECO:0000313" key="10">
    <source>
        <dbReference type="Proteomes" id="UP000266183"/>
    </source>
</evidence>
<evidence type="ECO:0000256" key="3">
    <source>
        <dbReference type="ARBA" id="ARBA00022692"/>
    </source>
</evidence>
<organism evidence="9 10">
    <name type="scientific">Chryseolinea soli</name>
    <dbReference type="NCBI Taxonomy" id="2321403"/>
    <lineage>
        <taxon>Bacteria</taxon>
        <taxon>Pseudomonadati</taxon>
        <taxon>Bacteroidota</taxon>
        <taxon>Cytophagia</taxon>
        <taxon>Cytophagales</taxon>
        <taxon>Fulvivirgaceae</taxon>
        <taxon>Chryseolinea</taxon>
    </lineage>
</organism>
<evidence type="ECO:0000259" key="8">
    <source>
        <dbReference type="Pfam" id="PF12704"/>
    </source>
</evidence>
<dbReference type="GO" id="GO:0005886">
    <property type="term" value="C:plasma membrane"/>
    <property type="evidence" value="ECO:0007669"/>
    <property type="project" value="UniProtKB-SubCell"/>
</dbReference>